<keyword evidence="2" id="KW-0472">Membrane</keyword>
<dbReference type="Proteomes" id="UP000198704">
    <property type="component" value="Unassembled WGS sequence"/>
</dbReference>
<dbReference type="AlphaFoldDB" id="A0A1G9RKP7"/>
<dbReference type="EMBL" id="FNHS01000001">
    <property type="protein sequence ID" value="SDM23826.1"/>
    <property type="molecule type" value="Genomic_DNA"/>
</dbReference>
<feature type="transmembrane region" description="Helical" evidence="2">
    <location>
        <begin position="29"/>
        <end position="51"/>
    </location>
</feature>
<feature type="region of interest" description="Disordered" evidence="1">
    <location>
        <begin position="70"/>
        <end position="98"/>
    </location>
</feature>
<proteinExistence type="predicted"/>
<gene>
    <name evidence="3" type="ORF">SAMN05216360_101294</name>
</gene>
<reference evidence="4" key="1">
    <citation type="submission" date="2016-10" db="EMBL/GenBank/DDBJ databases">
        <authorList>
            <person name="Varghese N."/>
            <person name="Submissions S."/>
        </authorList>
    </citation>
    <scope>NUCLEOTIDE SEQUENCE [LARGE SCALE GENOMIC DNA]</scope>
    <source>
        <strain evidence="4">BL47</strain>
    </source>
</reference>
<protein>
    <submittedName>
        <fullName evidence="3">Uncharacterized protein</fullName>
    </submittedName>
</protein>
<evidence type="ECO:0000313" key="3">
    <source>
        <dbReference type="EMBL" id="SDM23826.1"/>
    </source>
</evidence>
<name>A0A1G9RKP7_9HYPH</name>
<sequence length="112" mass="12208">MQRVGHDNAGLDNDDTVWPRNRPWIASPMLNFFLGTLAGGLIVGVLTITAVRQPEVQARLGLKSNPAPVTLAEASRPPVPPEPDCGRRPEAAPKGSTQDILFNRQRFWSVSP</sequence>
<organism evidence="3 4">
    <name type="scientific">Methylobacterium phyllostachyos</name>
    <dbReference type="NCBI Taxonomy" id="582672"/>
    <lineage>
        <taxon>Bacteria</taxon>
        <taxon>Pseudomonadati</taxon>
        <taxon>Pseudomonadota</taxon>
        <taxon>Alphaproteobacteria</taxon>
        <taxon>Hyphomicrobiales</taxon>
        <taxon>Methylobacteriaceae</taxon>
        <taxon>Methylobacterium</taxon>
    </lineage>
</organism>
<evidence type="ECO:0000313" key="4">
    <source>
        <dbReference type="Proteomes" id="UP000198704"/>
    </source>
</evidence>
<evidence type="ECO:0000256" key="2">
    <source>
        <dbReference type="SAM" id="Phobius"/>
    </source>
</evidence>
<keyword evidence="4" id="KW-1185">Reference proteome</keyword>
<keyword evidence="2" id="KW-0812">Transmembrane</keyword>
<accession>A0A1G9RKP7</accession>
<evidence type="ECO:0000256" key="1">
    <source>
        <dbReference type="SAM" id="MobiDB-lite"/>
    </source>
</evidence>
<keyword evidence="2" id="KW-1133">Transmembrane helix</keyword>